<evidence type="ECO:0000259" key="2">
    <source>
        <dbReference type="PROSITE" id="PS50104"/>
    </source>
</evidence>
<reference evidence="3 4" key="1">
    <citation type="submission" date="2021-05" db="EMBL/GenBank/DDBJ databases">
        <title>Genome Assembly of Synthetic Allotetraploid Brassica napus Reveals Homoeologous Exchanges between Subgenomes.</title>
        <authorList>
            <person name="Davis J.T."/>
        </authorList>
    </citation>
    <scope>NUCLEOTIDE SEQUENCE [LARGE SCALE GENOMIC DNA]</scope>
    <source>
        <strain evidence="4">cv. Da-Ae</strain>
        <tissue evidence="3">Seedling</tissue>
    </source>
</reference>
<dbReference type="SMART" id="SM00255">
    <property type="entry name" value="TIR"/>
    <property type="match status" value="1"/>
</dbReference>
<feature type="non-terminal residue" evidence="3">
    <location>
        <position position="1"/>
    </location>
</feature>
<dbReference type="Gene3D" id="3.40.50.10140">
    <property type="entry name" value="Toll/interleukin-1 receptor homology (TIR) domain"/>
    <property type="match status" value="1"/>
</dbReference>
<gene>
    <name evidence="3" type="ORF">HID58_041558</name>
</gene>
<protein>
    <recommendedName>
        <fullName evidence="2">TIR domain-containing protein</fullName>
    </recommendedName>
</protein>
<dbReference type="Pfam" id="PF01582">
    <property type="entry name" value="TIR"/>
    <property type="match status" value="1"/>
</dbReference>
<dbReference type="Proteomes" id="UP000824890">
    <property type="component" value="Unassembled WGS sequence"/>
</dbReference>
<keyword evidence="4" id="KW-1185">Reference proteome</keyword>
<proteinExistence type="predicted"/>
<evidence type="ECO:0000313" key="4">
    <source>
        <dbReference type="Proteomes" id="UP000824890"/>
    </source>
</evidence>
<accession>A0ABQ8BB56</accession>
<dbReference type="EMBL" id="JAGKQM010000011">
    <property type="protein sequence ID" value="KAH0902055.1"/>
    <property type="molecule type" value="Genomic_DNA"/>
</dbReference>
<evidence type="ECO:0000313" key="3">
    <source>
        <dbReference type="EMBL" id="KAH0902055.1"/>
    </source>
</evidence>
<dbReference type="PANTHER" id="PTHR32009:SF45">
    <property type="entry name" value="DISEASE RESISTANCE PROTEIN (TIR-NBS-LRR CLASS) FAMILY"/>
    <property type="match status" value="1"/>
</dbReference>
<dbReference type="SUPFAM" id="SSF52200">
    <property type="entry name" value="Toll/Interleukin receptor TIR domain"/>
    <property type="match status" value="1"/>
</dbReference>
<dbReference type="InterPro" id="IPR000403">
    <property type="entry name" value="PI3/4_kinase_cat_dom"/>
</dbReference>
<dbReference type="PANTHER" id="PTHR32009">
    <property type="entry name" value="TMV RESISTANCE PROTEIN N-LIKE"/>
    <property type="match status" value="1"/>
</dbReference>
<organism evidence="3 4">
    <name type="scientific">Brassica napus</name>
    <name type="common">Rape</name>
    <dbReference type="NCBI Taxonomy" id="3708"/>
    <lineage>
        <taxon>Eukaryota</taxon>
        <taxon>Viridiplantae</taxon>
        <taxon>Streptophyta</taxon>
        <taxon>Embryophyta</taxon>
        <taxon>Tracheophyta</taxon>
        <taxon>Spermatophyta</taxon>
        <taxon>Magnoliopsida</taxon>
        <taxon>eudicotyledons</taxon>
        <taxon>Gunneridae</taxon>
        <taxon>Pentapetalae</taxon>
        <taxon>rosids</taxon>
        <taxon>malvids</taxon>
        <taxon>Brassicales</taxon>
        <taxon>Brassicaceae</taxon>
        <taxon>Brassiceae</taxon>
        <taxon>Brassica</taxon>
    </lineage>
</organism>
<keyword evidence="1" id="KW-0520">NAD</keyword>
<dbReference type="InterPro" id="IPR000157">
    <property type="entry name" value="TIR_dom"/>
</dbReference>
<feature type="domain" description="TIR" evidence="2">
    <location>
        <begin position="1"/>
        <end position="104"/>
    </location>
</feature>
<dbReference type="PROSITE" id="PS50104">
    <property type="entry name" value="TIR"/>
    <property type="match status" value="1"/>
</dbReference>
<sequence>TSGINYYVDYNKTRGYPITIVFRRIRESGVAIVFFSAKYPESCWCLDELVEIKKQMEIRSIIPFPVFYKVRAESVKKQTGCFGHALLRTEDLVRKKVDRGSNKSILEAELKIWERRQAIASVGGRMGFPYKHSSDEVFLSELVVKVKELRESAWVGFEVHSIVVYTIDHVLIDTISSPKNIQTVIEKPMMHPEEAVMSLLQALNLSNISSDIKDLITKPSIHINGSLSTDHLVFLDLNSIKNPLLAQTLFKPGQAGNILLVLLGFLEYYNVEVTSAMASKFPGMENEILPNLMRFHLELQSKMIRCFLQTKSKNPTLKQFRVYKHLREVYDDEGKLVCFFKTSRDAKKEAAVYIHFLDTVPSSSGHRMLPGVWYRSWRMMAWLVMINTLPQEIIKLSIFHLRFGNADCHDRNTVTKIDAQRVHRLTPVDHEECFTVTEAKEAYTDEVVGYVQGLDVDVDIAFLKRCGWEVPREVSVPYKIFTHFLKKGVEFKLTADHMAVLAQNIHKSTAFNLSNMLGDMTLEDDIFVQKSHEKIEARLRQYSERFL</sequence>
<name>A0ABQ8BB56_BRANA</name>
<dbReference type="Pfam" id="PF00454">
    <property type="entry name" value="PI3_PI4_kinase"/>
    <property type="match status" value="1"/>
</dbReference>
<dbReference type="InterPro" id="IPR035897">
    <property type="entry name" value="Toll_tir_struct_dom_sf"/>
</dbReference>
<evidence type="ECO:0000256" key="1">
    <source>
        <dbReference type="ARBA" id="ARBA00023027"/>
    </source>
</evidence>
<comment type="caution">
    <text evidence="3">The sequence shown here is derived from an EMBL/GenBank/DDBJ whole genome shotgun (WGS) entry which is preliminary data.</text>
</comment>